<gene>
    <name evidence="5" type="ORF">LX24_02286</name>
</gene>
<dbReference type="Gene3D" id="1.10.10.10">
    <property type="entry name" value="Winged helix-like DNA-binding domain superfamily/Winged helix DNA-binding domain"/>
    <property type="match status" value="1"/>
</dbReference>
<organism evidence="5 6">
    <name type="scientific">Desulfallas thermosapovorans DSM 6562</name>
    <dbReference type="NCBI Taxonomy" id="1121431"/>
    <lineage>
        <taxon>Bacteria</taxon>
        <taxon>Bacillati</taxon>
        <taxon>Bacillota</taxon>
        <taxon>Clostridia</taxon>
        <taxon>Eubacteriales</taxon>
        <taxon>Desulfallaceae</taxon>
        <taxon>Desulfallas</taxon>
    </lineage>
</organism>
<dbReference type="InterPro" id="IPR036390">
    <property type="entry name" value="WH_DNA-bd_sf"/>
</dbReference>
<accession>A0A5S4ZP50</accession>
<evidence type="ECO:0000313" key="6">
    <source>
        <dbReference type="Proteomes" id="UP000323166"/>
    </source>
</evidence>
<dbReference type="GO" id="GO:0003700">
    <property type="term" value="F:DNA-binding transcription factor activity"/>
    <property type="evidence" value="ECO:0007669"/>
    <property type="project" value="InterPro"/>
</dbReference>
<keyword evidence="6" id="KW-1185">Reference proteome</keyword>
<comment type="caution">
    <text evidence="5">The sequence shown here is derived from an EMBL/GenBank/DDBJ whole genome shotgun (WGS) entry which is preliminary data.</text>
</comment>
<dbReference type="AlphaFoldDB" id="A0A5S4ZP50"/>
<keyword evidence="1" id="KW-0805">Transcription regulation</keyword>
<feature type="domain" description="HTH gntR-type" evidence="4">
    <location>
        <begin position="9"/>
        <end position="77"/>
    </location>
</feature>
<dbReference type="Proteomes" id="UP000323166">
    <property type="component" value="Unassembled WGS sequence"/>
</dbReference>
<keyword evidence="2 5" id="KW-0238">DNA-binding</keyword>
<dbReference type="PANTHER" id="PTHR38445">
    <property type="entry name" value="HTH-TYPE TRANSCRIPTIONAL REPRESSOR YTRA"/>
    <property type="match status" value="1"/>
</dbReference>
<dbReference type="SUPFAM" id="SSF46785">
    <property type="entry name" value="Winged helix' DNA-binding domain"/>
    <property type="match status" value="1"/>
</dbReference>
<name>A0A5S4ZP50_9FIRM</name>
<evidence type="ECO:0000313" key="5">
    <source>
        <dbReference type="EMBL" id="TYO94628.1"/>
    </source>
</evidence>
<reference evidence="5 6" key="1">
    <citation type="submission" date="2019-07" db="EMBL/GenBank/DDBJ databases">
        <title>Genomic Encyclopedia of Type Strains, Phase I: the one thousand microbial genomes (KMG-I) project.</title>
        <authorList>
            <person name="Kyrpides N."/>
        </authorList>
    </citation>
    <scope>NUCLEOTIDE SEQUENCE [LARGE SCALE GENOMIC DNA]</scope>
    <source>
        <strain evidence="5 6">DSM 6562</strain>
    </source>
</reference>
<evidence type="ECO:0000256" key="2">
    <source>
        <dbReference type="ARBA" id="ARBA00023125"/>
    </source>
</evidence>
<sequence>MLLDTDSLKPIYVQIAEWLEMEILNGNIASDEKIYSQNQLADIFNVNPATAAKGLNILANEKLLYKKRGLGMFVSSHAREAIRSKRIKRNLKQLVLELVAEAKRLDVSKEDLIDMLIEAELQATEEGGSQ</sequence>
<dbReference type="Pfam" id="PF00392">
    <property type="entry name" value="GntR"/>
    <property type="match status" value="1"/>
</dbReference>
<protein>
    <submittedName>
        <fullName evidence="5">DNA-binding transcriptional regulator YhcF (GntR family)</fullName>
    </submittedName>
</protein>
<dbReference type="PROSITE" id="PS50949">
    <property type="entry name" value="HTH_GNTR"/>
    <property type="match status" value="1"/>
</dbReference>
<dbReference type="RefSeq" id="WP_166512265.1">
    <property type="nucleotide sequence ID" value="NZ_VNHM01000013.1"/>
</dbReference>
<evidence type="ECO:0000256" key="3">
    <source>
        <dbReference type="ARBA" id="ARBA00023163"/>
    </source>
</evidence>
<evidence type="ECO:0000256" key="1">
    <source>
        <dbReference type="ARBA" id="ARBA00023015"/>
    </source>
</evidence>
<proteinExistence type="predicted"/>
<keyword evidence="3" id="KW-0804">Transcription</keyword>
<dbReference type="SMART" id="SM00345">
    <property type="entry name" value="HTH_GNTR"/>
    <property type="match status" value="1"/>
</dbReference>
<dbReference type="InterPro" id="IPR036388">
    <property type="entry name" value="WH-like_DNA-bd_sf"/>
</dbReference>
<dbReference type="PANTHER" id="PTHR38445:SF10">
    <property type="entry name" value="GNTR-FAMILY TRANSCRIPTIONAL REGULATOR"/>
    <property type="match status" value="1"/>
</dbReference>
<dbReference type="GO" id="GO:0003677">
    <property type="term" value="F:DNA binding"/>
    <property type="evidence" value="ECO:0007669"/>
    <property type="project" value="UniProtKB-KW"/>
</dbReference>
<evidence type="ECO:0000259" key="4">
    <source>
        <dbReference type="PROSITE" id="PS50949"/>
    </source>
</evidence>
<dbReference type="CDD" id="cd07377">
    <property type="entry name" value="WHTH_GntR"/>
    <property type="match status" value="1"/>
</dbReference>
<dbReference type="EMBL" id="VNHM01000013">
    <property type="protein sequence ID" value="TYO94628.1"/>
    <property type="molecule type" value="Genomic_DNA"/>
</dbReference>
<dbReference type="InterPro" id="IPR000524">
    <property type="entry name" value="Tscrpt_reg_HTH_GntR"/>
</dbReference>